<proteinExistence type="predicted"/>
<dbReference type="STRING" id="585531.HMPREF0063_11931"/>
<sequence length="51" mass="5964">MTNQETTMPDNIRRCRNCGCTDDEACWPFRCWWVDDDLCSGCDDGRGRDDE</sequence>
<dbReference type="HOGENOM" id="CLU_3094725_0_0_11"/>
<dbReference type="Proteomes" id="UP000003111">
    <property type="component" value="Unassembled WGS sequence"/>
</dbReference>
<reference evidence="1" key="1">
    <citation type="submission" date="2010-08" db="EMBL/GenBank/DDBJ databases">
        <authorList>
            <person name="Muzny D."/>
            <person name="Qin X."/>
            <person name="Buhay C."/>
            <person name="Dugan-Rocha S."/>
            <person name="Ding Y."/>
            <person name="Chen G."/>
            <person name="Hawes A."/>
            <person name="Holder M."/>
            <person name="Jhangiani S."/>
            <person name="Johnson A."/>
            <person name="Khan Z."/>
            <person name="Li Z."/>
            <person name="Liu W."/>
            <person name="Liu X."/>
            <person name="Perez L."/>
            <person name="Shen H."/>
            <person name="Wang Q."/>
            <person name="Watt J."/>
            <person name="Xi L."/>
            <person name="Xin Y."/>
            <person name="Zhou J."/>
            <person name="Deng J."/>
            <person name="Jiang H."/>
            <person name="Liu Y."/>
            <person name="Qu J."/>
            <person name="Song X.-Z."/>
            <person name="Zhang L."/>
            <person name="Villasana D."/>
            <person name="Johnson A."/>
            <person name="Liu J."/>
            <person name="Liyanage D."/>
            <person name="Lorensuhewa L."/>
            <person name="Robinson T."/>
            <person name="Song A."/>
            <person name="Song B.-B."/>
            <person name="Dinh H."/>
            <person name="Thornton R."/>
            <person name="Coyle M."/>
            <person name="Francisco L."/>
            <person name="Jackson L."/>
            <person name="Javaid M."/>
            <person name="Korchina V."/>
            <person name="Kovar C."/>
            <person name="Mata R."/>
            <person name="Mathew T."/>
            <person name="Ngo R."/>
            <person name="Nguyen L."/>
            <person name="Nguyen N."/>
            <person name="Okwuonu G."/>
            <person name="Ongeri F."/>
            <person name="Pham C."/>
            <person name="Simmons D."/>
            <person name="Wilczek-Boney K."/>
            <person name="Hale W."/>
            <person name="Jakkamsetti A."/>
            <person name="Pham P."/>
            <person name="Ruth R."/>
            <person name="San Lucas F."/>
            <person name="Warren J."/>
            <person name="Zhang J."/>
            <person name="Zhao Z."/>
            <person name="Zhou C."/>
            <person name="Zhu D."/>
            <person name="Lee S."/>
            <person name="Bess C."/>
            <person name="Blankenburg K."/>
            <person name="Forbes L."/>
            <person name="Fu Q."/>
            <person name="Gubbala S."/>
            <person name="Hirani K."/>
            <person name="Jayaseelan J.C."/>
            <person name="Lara F."/>
            <person name="Munidasa M."/>
            <person name="Palculict T."/>
            <person name="Patil S."/>
            <person name="Pu L.-L."/>
            <person name="Saada N."/>
            <person name="Tang L."/>
            <person name="Weissenberger G."/>
            <person name="Zhu Y."/>
            <person name="Hemphill L."/>
            <person name="Shang Y."/>
            <person name="Youmans B."/>
            <person name="Ayvaz T."/>
            <person name="Ross M."/>
            <person name="Santibanez J."/>
            <person name="Aqrawi P."/>
            <person name="Gross S."/>
            <person name="Joshi V."/>
            <person name="Fowler G."/>
            <person name="Nazareth L."/>
            <person name="Reid J."/>
            <person name="Worley K."/>
            <person name="Petrosino J."/>
            <person name="Highlander S."/>
            <person name="Gibbs R."/>
        </authorList>
    </citation>
    <scope>NUCLEOTIDE SEQUENCE [LARGE SCALE GENOMIC DNA]</scope>
    <source>
        <strain evidence="1">DSM 15272</strain>
    </source>
</reference>
<dbReference type="AlphaFoldDB" id="E2SDZ5"/>
<comment type="caution">
    <text evidence="1">The sequence shown here is derived from an EMBL/GenBank/DDBJ whole genome shotgun (WGS) entry which is preliminary data.</text>
</comment>
<evidence type="ECO:0000313" key="2">
    <source>
        <dbReference type="Proteomes" id="UP000003111"/>
    </source>
</evidence>
<evidence type="ECO:0000313" key="1">
    <source>
        <dbReference type="EMBL" id="EFQ82722.1"/>
    </source>
</evidence>
<accession>E2SDZ5</accession>
<dbReference type="EMBL" id="ACLF03000006">
    <property type="protein sequence ID" value="EFQ82722.1"/>
    <property type="molecule type" value="Genomic_DNA"/>
</dbReference>
<gene>
    <name evidence="1" type="ORF">HMPREF0063_11931</name>
</gene>
<name>E2SDZ5_9ACTN</name>
<organism evidence="1 2">
    <name type="scientific">Aeromicrobium marinum DSM 15272</name>
    <dbReference type="NCBI Taxonomy" id="585531"/>
    <lineage>
        <taxon>Bacteria</taxon>
        <taxon>Bacillati</taxon>
        <taxon>Actinomycetota</taxon>
        <taxon>Actinomycetes</taxon>
        <taxon>Propionibacteriales</taxon>
        <taxon>Nocardioidaceae</taxon>
        <taxon>Aeromicrobium</taxon>
    </lineage>
</organism>
<keyword evidence="2" id="KW-1185">Reference proteome</keyword>
<protein>
    <submittedName>
        <fullName evidence="1">Uncharacterized protein</fullName>
    </submittedName>
</protein>